<dbReference type="GO" id="GO:0070824">
    <property type="term" value="C:SHREC complex"/>
    <property type="evidence" value="ECO:0007669"/>
    <property type="project" value="InterPro"/>
</dbReference>
<accession>A0A5N7BBI9</accession>
<sequence length="100" mass="11316">MSLPQSPHSVEEGGERKDVIIIPIDDSISDGDKSTWPTEARFGMPDDSNYREKLATLWLQKTGAYEEGMRYMLDRLPDGYALFDRPRGTDPTIVSLRPLT</sequence>
<dbReference type="GO" id="GO:0030466">
    <property type="term" value="P:silent mating-type cassette heterochromatin formation"/>
    <property type="evidence" value="ECO:0007669"/>
    <property type="project" value="TreeGrafter"/>
</dbReference>
<organism evidence="2 3">
    <name type="scientific">Aspergillus bertholletiae</name>
    <dbReference type="NCBI Taxonomy" id="1226010"/>
    <lineage>
        <taxon>Eukaryota</taxon>
        <taxon>Fungi</taxon>
        <taxon>Dikarya</taxon>
        <taxon>Ascomycota</taxon>
        <taxon>Pezizomycotina</taxon>
        <taxon>Eurotiomycetes</taxon>
        <taxon>Eurotiomycetidae</taxon>
        <taxon>Eurotiales</taxon>
        <taxon>Aspergillaceae</taxon>
        <taxon>Aspergillus</taxon>
        <taxon>Aspergillus subgen. Circumdati</taxon>
    </lineage>
</organism>
<dbReference type="PANTHER" id="PTHR38046:SF1">
    <property type="entry name" value="CRYPTIC LOCI REGULATOR 2"/>
    <property type="match status" value="1"/>
</dbReference>
<evidence type="ECO:0000313" key="2">
    <source>
        <dbReference type="EMBL" id="KAE8379133.1"/>
    </source>
</evidence>
<dbReference type="OrthoDB" id="438224at2759"/>
<feature type="region of interest" description="Disordered" evidence="1">
    <location>
        <begin position="26"/>
        <end position="47"/>
    </location>
</feature>
<protein>
    <submittedName>
        <fullName evidence="2">Uncharacterized protein</fullName>
    </submittedName>
</protein>
<reference evidence="2 3" key="1">
    <citation type="submission" date="2019-04" db="EMBL/GenBank/DDBJ databases">
        <title>Friends and foes A comparative genomics studyof 23 Aspergillus species from section Flavi.</title>
        <authorList>
            <consortium name="DOE Joint Genome Institute"/>
            <person name="Kjaerbolling I."/>
            <person name="Vesth T."/>
            <person name="Frisvad J.C."/>
            <person name="Nybo J.L."/>
            <person name="Theobald S."/>
            <person name="Kildgaard S."/>
            <person name="Isbrandt T."/>
            <person name="Kuo A."/>
            <person name="Sato A."/>
            <person name="Lyhne E.K."/>
            <person name="Kogle M.E."/>
            <person name="Wiebenga A."/>
            <person name="Kun R.S."/>
            <person name="Lubbers R.J."/>
            <person name="Makela M.R."/>
            <person name="Barry K."/>
            <person name="Chovatia M."/>
            <person name="Clum A."/>
            <person name="Daum C."/>
            <person name="Haridas S."/>
            <person name="He G."/>
            <person name="LaButti K."/>
            <person name="Lipzen A."/>
            <person name="Mondo S."/>
            <person name="Riley R."/>
            <person name="Salamov A."/>
            <person name="Simmons B.A."/>
            <person name="Magnuson J.K."/>
            <person name="Henrissat B."/>
            <person name="Mortensen U.H."/>
            <person name="Larsen T.O."/>
            <person name="Devries R.P."/>
            <person name="Grigoriev I.V."/>
            <person name="Machida M."/>
            <person name="Baker S.E."/>
            <person name="Andersen M.R."/>
        </authorList>
    </citation>
    <scope>NUCLEOTIDE SEQUENCE [LARGE SCALE GENOMIC DNA]</scope>
    <source>
        <strain evidence="2 3">IBT 29228</strain>
    </source>
</reference>
<gene>
    <name evidence="2" type="ORF">BDV26DRAFT_260134</name>
</gene>
<proteinExistence type="predicted"/>
<dbReference type="EMBL" id="ML736198">
    <property type="protein sequence ID" value="KAE8379133.1"/>
    <property type="molecule type" value="Genomic_DNA"/>
</dbReference>
<evidence type="ECO:0000256" key="1">
    <source>
        <dbReference type="SAM" id="MobiDB-lite"/>
    </source>
</evidence>
<dbReference type="InterPro" id="IPR038986">
    <property type="entry name" value="Clr2"/>
</dbReference>
<dbReference type="PANTHER" id="PTHR38046">
    <property type="entry name" value="CRYPTIC LOCI REGULATOR 2"/>
    <property type="match status" value="1"/>
</dbReference>
<name>A0A5N7BBI9_9EURO</name>
<dbReference type="GO" id="GO:0033553">
    <property type="term" value="C:rDNA heterochromatin"/>
    <property type="evidence" value="ECO:0007669"/>
    <property type="project" value="TreeGrafter"/>
</dbReference>
<dbReference type="AlphaFoldDB" id="A0A5N7BBI9"/>
<evidence type="ECO:0000313" key="3">
    <source>
        <dbReference type="Proteomes" id="UP000326198"/>
    </source>
</evidence>
<dbReference type="GO" id="GO:0031934">
    <property type="term" value="C:mating-type region heterochromatin"/>
    <property type="evidence" value="ECO:0007669"/>
    <property type="project" value="TreeGrafter"/>
</dbReference>
<dbReference type="Proteomes" id="UP000326198">
    <property type="component" value="Unassembled WGS sequence"/>
</dbReference>
<keyword evidence="3" id="KW-1185">Reference proteome</keyword>